<feature type="transmembrane region" description="Helical" evidence="2">
    <location>
        <begin position="7"/>
        <end position="27"/>
    </location>
</feature>
<organism evidence="3 4">
    <name type="scientific">Prosthecobacter fusiformis</name>
    <dbReference type="NCBI Taxonomy" id="48464"/>
    <lineage>
        <taxon>Bacteria</taxon>
        <taxon>Pseudomonadati</taxon>
        <taxon>Verrucomicrobiota</taxon>
        <taxon>Verrucomicrobiia</taxon>
        <taxon>Verrucomicrobiales</taxon>
        <taxon>Verrucomicrobiaceae</taxon>
        <taxon>Prosthecobacter</taxon>
    </lineage>
</organism>
<feature type="transmembrane region" description="Helical" evidence="2">
    <location>
        <begin position="59"/>
        <end position="82"/>
    </location>
</feature>
<evidence type="ECO:0000256" key="2">
    <source>
        <dbReference type="SAM" id="Phobius"/>
    </source>
</evidence>
<reference evidence="3 4" key="1">
    <citation type="submission" date="2019-03" db="EMBL/GenBank/DDBJ databases">
        <title>Genomic Encyclopedia of Archaeal and Bacterial Type Strains, Phase II (KMG-II): from individual species to whole genera.</title>
        <authorList>
            <person name="Goeker M."/>
        </authorList>
    </citation>
    <scope>NUCLEOTIDE SEQUENCE [LARGE SCALE GENOMIC DNA]</scope>
    <source>
        <strain evidence="3 4">ATCC 25309</strain>
    </source>
</reference>
<feature type="transmembrane region" description="Helical" evidence="2">
    <location>
        <begin position="121"/>
        <end position="140"/>
    </location>
</feature>
<proteinExistence type="predicted"/>
<dbReference type="EMBL" id="SOCA01000008">
    <property type="protein sequence ID" value="TDU66514.1"/>
    <property type="molecule type" value="Genomic_DNA"/>
</dbReference>
<evidence type="ECO:0000256" key="1">
    <source>
        <dbReference type="SAM" id="MobiDB-lite"/>
    </source>
</evidence>
<dbReference type="Pfam" id="PF10067">
    <property type="entry name" value="DUF2306"/>
    <property type="match status" value="1"/>
</dbReference>
<feature type="region of interest" description="Disordered" evidence="1">
    <location>
        <begin position="214"/>
        <end position="233"/>
    </location>
</feature>
<keyword evidence="4" id="KW-1185">Reference proteome</keyword>
<sequence>MLSKPKVAIVARVGLCLALAWFSWLMLRITLGYYPLRDDAGFLQIKQQYLAIDHWRMAFWIHVFTSMFALLAGFTQFFPAILRKAPHVHRWMGKLYVLNVCFVTGPASLVMAFYANGGWTSRLAFILLALGWILTTTAAWRYACQRKWMAHQEWMMRSYALTLSALTLRAWKVTLVLFFEPRPMDLYRIVAWLGFIPNLLIAEWLIRRWRAARKPPEPGTPSSNVAKGTDHSL</sequence>
<comment type="caution">
    <text evidence="3">The sequence shown here is derived from an EMBL/GenBank/DDBJ whole genome shotgun (WGS) entry which is preliminary data.</text>
</comment>
<dbReference type="Proteomes" id="UP000295662">
    <property type="component" value="Unassembled WGS sequence"/>
</dbReference>
<name>A0A4R7RMC0_9BACT</name>
<keyword evidence="2" id="KW-0472">Membrane</keyword>
<dbReference type="RefSeq" id="WP_166647335.1">
    <property type="nucleotide sequence ID" value="NZ_SOCA01000008.1"/>
</dbReference>
<keyword evidence="2" id="KW-1133">Transmembrane helix</keyword>
<keyword evidence="2" id="KW-0812">Transmembrane</keyword>
<feature type="transmembrane region" description="Helical" evidence="2">
    <location>
        <begin position="160"/>
        <end position="180"/>
    </location>
</feature>
<accession>A0A4R7RMC0</accession>
<gene>
    <name evidence="3" type="ORF">EI77_03609</name>
</gene>
<feature type="transmembrane region" description="Helical" evidence="2">
    <location>
        <begin position="186"/>
        <end position="206"/>
    </location>
</feature>
<dbReference type="InterPro" id="IPR018750">
    <property type="entry name" value="DUF2306_membrane"/>
</dbReference>
<dbReference type="AlphaFoldDB" id="A0A4R7RMC0"/>
<evidence type="ECO:0000313" key="4">
    <source>
        <dbReference type="Proteomes" id="UP000295662"/>
    </source>
</evidence>
<evidence type="ECO:0000313" key="3">
    <source>
        <dbReference type="EMBL" id="TDU66514.1"/>
    </source>
</evidence>
<protein>
    <submittedName>
        <fullName evidence="3">Putative membrane protein DUF2306</fullName>
    </submittedName>
</protein>
<feature type="transmembrane region" description="Helical" evidence="2">
    <location>
        <begin position="94"/>
        <end position="115"/>
    </location>
</feature>